<sequence>MSTKDRNIPLLADPGREASLCVRIPEDEVPVSLCASSATYGHSLSLGRGDLVVVRSASGVFADAAATALCNELKSGAGVESFLEAAKWLARGGGPAPGRGVRPVRS</sequence>
<dbReference type="Gene3D" id="3.10.520.10">
    <property type="entry name" value="ApbE-like domains"/>
    <property type="match status" value="1"/>
</dbReference>
<proteinExistence type="predicted"/>
<dbReference type="AlphaFoldDB" id="A0A6P1Z8U6"/>
<name>A0A6P1Z8U6_9BACT</name>
<comment type="caution">
    <text evidence="1">The sequence shown here is derived from an EMBL/GenBank/DDBJ whole genome shotgun (WGS) entry which is preliminary data.</text>
</comment>
<accession>A0A6P1Z8U6</accession>
<dbReference type="EMBL" id="QMIF01000313">
    <property type="protein sequence ID" value="TVM24730.1"/>
    <property type="molecule type" value="Genomic_DNA"/>
</dbReference>
<dbReference type="Proteomes" id="UP000434052">
    <property type="component" value="Unassembled WGS sequence"/>
</dbReference>
<dbReference type="SUPFAM" id="SSF143631">
    <property type="entry name" value="ApbE-like"/>
    <property type="match status" value="1"/>
</dbReference>
<reference evidence="1 2" key="1">
    <citation type="submission" date="2018-06" db="EMBL/GenBank/DDBJ databases">
        <title>Complete genome of Desulfovibrio marinus P48SEP.</title>
        <authorList>
            <person name="Crispim J.S."/>
            <person name="Vidigal P.M.P."/>
            <person name="Silva L.C.F."/>
            <person name="Araujo L.C."/>
            <person name="Laguardia C.N."/>
            <person name="Dias R.S."/>
            <person name="Sousa M.P."/>
            <person name="Paula S.O."/>
            <person name="Silva C."/>
        </authorList>
    </citation>
    <scope>NUCLEOTIDE SEQUENCE [LARGE SCALE GENOMIC DNA]</scope>
    <source>
        <strain evidence="1 2">P48SEP</strain>
    </source>
</reference>
<organism evidence="1 2">
    <name type="scientific">Oceanidesulfovibrio marinus</name>
    <dbReference type="NCBI Taxonomy" id="370038"/>
    <lineage>
        <taxon>Bacteria</taxon>
        <taxon>Pseudomonadati</taxon>
        <taxon>Thermodesulfobacteriota</taxon>
        <taxon>Desulfovibrionia</taxon>
        <taxon>Desulfovibrionales</taxon>
        <taxon>Desulfovibrionaceae</taxon>
        <taxon>Oceanidesulfovibrio</taxon>
    </lineage>
</organism>
<dbReference type="InterPro" id="IPR003374">
    <property type="entry name" value="ApbE-like_sf"/>
</dbReference>
<evidence type="ECO:0000313" key="2">
    <source>
        <dbReference type="Proteomes" id="UP000434052"/>
    </source>
</evidence>
<evidence type="ECO:0000313" key="1">
    <source>
        <dbReference type="EMBL" id="TVM24730.1"/>
    </source>
</evidence>
<protein>
    <submittedName>
        <fullName evidence="1">Uncharacterized protein</fullName>
    </submittedName>
</protein>
<gene>
    <name evidence="1" type="ORF">DQK91_23310</name>
</gene>